<evidence type="ECO:0000256" key="1">
    <source>
        <dbReference type="SAM" id="MobiDB-lite"/>
    </source>
</evidence>
<accession>A0A8K0D896</accession>
<dbReference type="SMART" id="SM00327">
    <property type="entry name" value="VWA"/>
    <property type="match status" value="1"/>
</dbReference>
<keyword evidence="6" id="KW-1185">Reference proteome</keyword>
<dbReference type="EMBL" id="VTPC01002985">
    <property type="protein sequence ID" value="KAF2899201.1"/>
    <property type="molecule type" value="Genomic_DNA"/>
</dbReference>
<dbReference type="SMART" id="SM00609">
    <property type="entry name" value="VIT"/>
    <property type="match status" value="1"/>
</dbReference>
<dbReference type="PANTHER" id="PTHR10338:SF108">
    <property type="entry name" value="INTER-ALPHA-TRYPSIN INHIBITOR HEAVY CHAIN H4-LIKE PROTEIN"/>
    <property type="match status" value="1"/>
</dbReference>
<dbReference type="Gene3D" id="3.40.50.410">
    <property type="entry name" value="von Willebrand factor, type A domain"/>
    <property type="match status" value="1"/>
</dbReference>
<dbReference type="Pfam" id="PF00092">
    <property type="entry name" value="VWA"/>
    <property type="match status" value="2"/>
</dbReference>
<dbReference type="PROSITE" id="PS51468">
    <property type="entry name" value="VIT"/>
    <property type="match status" value="1"/>
</dbReference>
<dbReference type="InterPro" id="IPR036465">
    <property type="entry name" value="vWFA_dom_sf"/>
</dbReference>
<evidence type="ECO:0000256" key="2">
    <source>
        <dbReference type="SAM" id="SignalP"/>
    </source>
</evidence>
<feature type="region of interest" description="Disordered" evidence="1">
    <location>
        <begin position="32"/>
        <end position="55"/>
    </location>
</feature>
<reference evidence="5" key="1">
    <citation type="submission" date="2019-08" db="EMBL/GenBank/DDBJ databases">
        <title>The genome of the North American firefly Photinus pyralis.</title>
        <authorList>
            <consortium name="Photinus pyralis genome working group"/>
            <person name="Fallon T.R."/>
            <person name="Sander Lower S.E."/>
            <person name="Weng J.-K."/>
        </authorList>
    </citation>
    <scope>NUCLEOTIDE SEQUENCE</scope>
    <source>
        <strain evidence="5">TRF0915ILg1</strain>
        <tissue evidence="5">Whole body</tissue>
    </source>
</reference>
<feature type="domain" description="VIT" evidence="4">
    <location>
        <begin position="45"/>
        <end position="174"/>
    </location>
</feature>
<dbReference type="PROSITE" id="PS50234">
    <property type="entry name" value="VWFA"/>
    <property type="match status" value="1"/>
</dbReference>
<dbReference type="OrthoDB" id="299997at2759"/>
<feature type="chain" id="PRO_5035477695" description="Inter-alpha-trypsin inhibitor heavy chain H4-like" evidence="2">
    <location>
        <begin position="23"/>
        <end position="883"/>
    </location>
</feature>
<evidence type="ECO:0000313" key="6">
    <source>
        <dbReference type="Proteomes" id="UP000801492"/>
    </source>
</evidence>
<organism evidence="5 6">
    <name type="scientific">Ignelater luminosus</name>
    <name type="common">Cucubano</name>
    <name type="synonym">Pyrophorus luminosus</name>
    <dbReference type="NCBI Taxonomy" id="2038154"/>
    <lineage>
        <taxon>Eukaryota</taxon>
        <taxon>Metazoa</taxon>
        <taxon>Ecdysozoa</taxon>
        <taxon>Arthropoda</taxon>
        <taxon>Hexapoda</taxon>
        <taxon>Insecta</taxon>
        <taxon>Pterygota</taxon>
        <taxon>Neoptera</taxon>
        <taxon>Endopterygota</taxon>
        <taxon>Coleoptera</taxon>
        <taxon>Polyphaga</taxon>
        <taxon>Elateriformia</taxon>
        <taxon>Elateroidea</taxon>
        <taxon>Elateridae</taxon>
        <taxon>Agrypninae</taxon>
        <taxon>Pyrophorini</taxon>
        <taxon>Ignelater</taxon>
    </lineage>
</organism>
<protein>
    <recommendedName>
        <fullName evidence="7">Inter-alpha-trypsin inhibitor heavy chain H4-like</fullName>
    </recommendedName>
</protein>
<dbReference type="Proteomes" id="UP000801492">
    <property type="component" value="Unassembled WGS sequence"/>
</dbReference>
<dbReference type="Pfam" id="PF08487">
    <property type="entry name" value="VIT"/>
    <property type="match status" value="1"/>
</dbReference>
<dbReference type="AlphaFoldDB" id="A0A8K0D896"/>
<feature type="signal peptide" evidence="2">
    <location>
        <begin position="1"/>
        <end position="22"/>
    </location>
</feature>
<evidence type="ECO:0000313" key="5">
    <source>
        <dbReference type="EMBL" id="KAF2899201.1"/>
    </source>
</evidence>
<gene>
    <name evidence="5" type="ORF">ILUMI_06973</name>
</gene>
<comment type="caution">
    <text evidence="5">The sequence shown here is derived from an EMBL/GenBank/DDBJ whole genome shotgun (WGS) entry which is preliminary data.</text>
</comment>
<dbReference type="InterPro" id="IPR002035">
    <property type="entry name" value="VWF_A"/>
</dbReference>
<dbReference type="SUPFAM" id="SSF53300">
    <property type="entry name" value="vWA-like"/>
    <property type="match status" value="1"/>
</dbReference>
<evidence type="ECO:0000259" key="4">
    <source>
        <dbReference type="PROSITE" id="PS51468"/>
    </source>
</evidence>
<dbReference type="InterPro" id="IPR050934">
    <property type="entry name" value="ITIH"/>
</dbReference>
<sequence length="883" mass="95806">MGPNTMRFLLICTLFLVKEISAAPPDSLQSLVVSSTEPTTTTKGDKENVSPSDATPTVPQIYQMHVKSNISNRFAYTTMTSRVKNIATKSQEATFSIVLPETAFISGFIMEVAGKNYTAYVKEKEEAKKDYDQAVASGLGAAHVAVSARDSNRFTVSVNVEPETKAAFYLTYEELLKREDGHYEQIINLHPGQPVKDLSVQVLITESRKIIDLKAPPLRSGNEIGGDKGDLDPRADLEIINDKTAVVKFSPNLERQKQLAHVLGTKEDEGLAGQFVVQYDVERDPNGGEVLIQDGYFVHFFAPTEIAPLPKHVVFVLDTSSSMWGQKIEQLKEAMNKILEQLHNNDLFSLVEFNTNVKVWDLNDAASSVWYPTGSENYNYRDKGDEVSFEGFKFPSASLVNPDNIKKAKDTVSQLVATGGTDIHTALRVGLHLVELAKNQKIDEVNRQPIIVFLTDGDPTVRLTSTVEISNKISEYNVGLRRSPIFALSFGTGADRDFLQKLALRNSGFSKHIYDAADAALQLADFYRQISSPLLANVTFKYEPTVTSLTKTEFPIHFGGSEIVVSGWCGTDLLKPPVIDGWGVKGKIALNPAVIERSVSNVERLWAYMQIKQLLEKKETADKDKEEIKKKALDLALKYSFVTPVSSLVVVKPNATKAVDTETAAKDSHGYGFQSIALSAAGPAGLPGLPGPPAPASISGFHILARPGAGGYPQAALQPASLPLAPLPPAPLPPARLPPAPLPPAPLPPAPLSPTSLPPPPPSTTSASILHLTTTAPLKPEEATVEEATTQAADLLTILPWLKDILIDNGILNLPSGKYKLGLNETITDSVDCPKTPLNEAGHCSLLHSCPKVHALLTSSDVFVKHVCILKNEYAGICCPNHS</sequence>
<feature type="compositionally biased region" description="Pro residues" evidence="1">
    <location>
        <begin position="733"/>
        <end position="763"/>
    </location>
</feature>
<proteinExistence type="predicted"/>
<feature type="region of interest" description="Disordered" evidence="1">
    <location>
        <begin position="733"/>
        <end position="768"/>
    </location>
</feature>
<feature type="domain" description="VWFA" evidence="3">
    <location>
        <begin position="312"/>
        <end position="530"/>
    </location>
</feature>
<keyword evidence="2" id="KW-0732">Signal</keyword>
<dbReference type="InterPro" id="IPR013694">
    <property type="entry name" value="VIT"/>
</dbReference>
<name>A0A8K0D896_IGNLU</name>
<feature type="compositionally biased region" description="Polar residues" evidence="1">
    <location>
        <begin position="32"/>
        <end position="42"/>
    </location>
</feature>
<evidence type="ECO:0008006" key="7">
    <source>
        <dbReference type="Google" id="ProtNLM"/>
    </source>
</evidence>
<evidence type="ECO:0000259" key="3">
    <source>
        <dbReference type="PROSITE" id="PS50234"/>
    </source>
</evidence>
<dbReference type="PANTHER" id="PTHR10338">
    <property type="entry name" value="INTER-ALPHA-TRYPSIN INHIBITOR HEAVY CHAIN FAMILY MEMBER"/>
    <property type="match status" value="1"/>
</dbReference>
<dbReference type="GO" id="GO:0032991">
    <property type="term" value="C:protein-containing complex"/>
    <property type="evidence" value="ECO:0007669"/>
    <property type="project" value="UniProtKB-ARBA"/>
</dbReference>